<keyword evidence="3" id="KW-1185">Reference proteome</keyword>
<name>A0A813UWP5_9BILA</name>
<organism evidence="1 4">
    <name type="scientific">Adineta steineri</name>
    <dbReference type="NCBI Taxonomy" id="433720"/>
    <lineage>
        <taxon>Eukaryota</taxon>
        <taxon>Metazoa</taxon>
        <taxon>Spiralia</taxon>
        <taxon>Gnathifera</taxon>
        <taxon>Rotifera</taxon>
        <taxon>Eurotatoria</taxon>
        <taxon>Bdelloidea</taxon>
        <taxon>Adinetida</taxon>
        <taxon>Adinetidae</taxon>
        <taxon>Adineta</taxon>
    </lineage>
</organism>
<gene>
    <name evidence="1" type="ORF">BJG266_LOCUS6997</name>
    <name evidence="2" type="ORF">QVE165_LOCUS18676</name>
</gene>
<evidence type="ECO:0000313" key="4">
    <source>
        <dbReference type="Proteomes" id="UP000663877"/>
    </source>
</evidence>
<comment type="caution">
    <text evidence="1">The sequence shown here is derived from an EMBL/GenBank/DDBJ whole genome shotgun (WGS) entry which is preliminary data.</text>
</comment>
<dbReference type="Gene3D" id="1.25.40.10">
    <property type="entry name" value="Tetratricopeptide repeat domain"/>
    <property type="match status" value="1"/>
</dbReference>
<reference evidence="1" key="1">
    <citation type="submission" date="2021-02" db="EMBL/GenBank/DDBJ databases">
        <authorList>
            <person name="Nowell W R."/>
        </authorList>
    </citation>
    <scope>NUCLEOTIDE SEQUENCE</scope>
</reference>
<dbReference type="Proteomes" id="UP000663877">
    <property type="component" value="Unassembled WGS sequence"/>
</dbReference>
<proteinExistence type="predicted"/>
<dbReference type="OrthoDB" id="10033783at2759"/>
<evidence type="ECO:0000313" key="3">
    <source>
        <dbReference type="Proteomes" id="UP000663832"/>
    </source>
</evidence>
<protein>
    <submittedName>
        <fullName evidence="1">Uncharacterized protein</fullName>
    </submittedName>
</protein>
<dbReference type="Proteomes" id="UP000663832">
    <property type="component" value="Unassembled WGS sequence"/>
</dbReference>
<evidence type="ECO:0000313" key="1">
    <source>
        <dbReference type="EMBL" id="CAF0834953.1"/>
    </source>
</evidence>
<dbReference type="AlphaFoldDB" id="A0A813UWP5"/>
<dbReference type="SUPFAM" id="SSF48452">
    <property type="entry name" value="TPR-like"/>
    <property type="match status" value="1"/>
</dbReference>
<accession>A0A813UWP5</accession>
<sequence>MGCCKSLPNITCDFRLHKIKSSCLTHNEIIQFEALLSEIPDHCRQAIINLPIRQLLNIYQYHIRALDYGLQKEWQLVIAFEQRVIKRLQVLLPTDKDHYIFFNFYNVLSASFLALGALQLAIEGLHIALVILLKHTPTDYKTISMHYYHIANVYKILYDLKTMIQYLTKAIEIARLINDLDQEYIVKLETELQIAIQQQDNNNLPYSTRSELKIEFEEINQDFHQWITAGTITFDAQRNRLLYNESQSKYWRYYQSEV</sequence>
<dbReference type="EMBL" id="CAJNOI010000020">
    <property type="protein sequence ID" value="CAF0834953.1"/>
    <property type="molecule type" value="Genomic_DNA"/>
</dbReference>
<evidence type="ECO:0000313" key="2">
    <source>
        <dbReference type="EMBL" id="CAF1070723.1"/>
    </source>
</evidence>
<dbReference type="EMBL" id="CAJNOM010000111">
    <property type="protein sequence ID" value="CAF1070723.1"/>
    <property type="molecule type" value="Genomic_DNA"/>
</dbReference>
<dbReference type="InterPro" id="IPR011990">
    <property type="entry name" value="TPR-like_helical_dom_sf"/>
</dbReference>